<evidence type="ECO:0000313" key="2">
    <source>
        <dbReference type="Proteomes" id="UP000789901"/>
    </source>
</evidence>
<sequence length="53" mass="5979">SDYISLSETKSQLIIAYNSITADFIGSAEVLPKYSTHLQKFIEDLDLQTEDLL</sequence>
<dbReference type="Proteomes" id="UP000789901">
    <property type="component" value="Unassembled WGS sequence"/>
</dbReference>
<gene>
    <name evidence="1" type="ORF">GMARGA_LOCUS34178</name>
</gene>
<feature type="non-terminal residue" evidence="1">
    <location>
        <position position="1"/>
    </location>
</feature>
<keyword evidence="2" id="KW-1185">Reference proteome</keyword>
<organism evidence="1 2">
    <name type="scientific">Gigaspora margarita</name>
    <dbReference type="NCBI Taxonomy" id="4874"/>
    <lineage>
        <taxon>Eukaryota</taxon>
        <taxon>Fungi</taxon>
        <taxon>Fungi incertae sedis</taxon>
        <taxon>Mucoromycota</taxon>
        <taxon>Glomeromycotina</taxon>
        <taxon>Glomeromycetes</taxon>
        <taxon>Diversisporales</taxon>
        <taxon>Gigasporaceae</taxon>
        <taxon>Gigaspora</taxon>
    </lineage>
</organism>
<accession>A0ABN7WRB4</accession>
<reference evidence="1 2" key="1">
    <citation type="submission" date="2021-06" db="EMBL/GenBank/DDBJ databases">
        <authorList>
            <person name="Kallberg Y."/>
            <person name="Tangrot J."/>
            <person name="Rosling A."/>
        </authorList>
    </citation>
    <scope>NUCLEOTIDE SEQUENCE [LARGE SCALE GENOMIC DNA]</scope>
    <source>
        <strain evidence="1 2">120-4 pot B 10/14</strain>
    </source>
</reference>
<protein>
    <submittedName>
        <fullName evidence="1">11553_t:CDS:1</fullName>
    </submittedName>
</protein>
<name>A0ABN7WRB4_GIGMA</name>
<feature type="non-terminal residue" evidence="1">
    <location>
        <position position="53"/>
    </location>
</feature>
<proteinExistence type="predicted"/>
<comment type="caution">
    <text evidence="1">The sequence shown here is derived from an EMBL/GenBank/DDBJ whole genome shotgun (WGS) entry which is preliminary data.</text>
</comment>
<dbReference type="EMBL" id="CAJVQB010059119">
    <property type="protein sequence ID" value="CAG8838845.1"/>
    <property type="molecule type" value="Genomic_DNA"/>
</dbReference>
<evidence type="ECO:0000313" key="1">
    <source>
        <dbReference type="EMBL" id="CAG8838845.1"/>
    </source>
</evidence>